<dbReference type="Proteomes" id="UP001597024">
    <property type="component" value="Unassembled WGS sequence"/>
</dbReference>
<organism evidence="1 2">
    <name type="scientific">Streptosporangium algeriense</name>
    <dbReference type="NCBI Taxonomy" id="1682748"/>
    <lineage>
        <taxon>Bacteria</taxon>
        <taxon>Bacillati</taxon>
        <taxon>Actinomycetota</taxon>
        <taxon>Actinomycetes</taxon>
        <taxon>Streptosporangiales</taxon>
        <taxon>Streptosporangiaceae</taxon>
        <taxon>Streptosporangium</taxon>
    </lineage>
</organism>
<comment type="caution">
    <text evidence="1">The sequence shown here is derived from an EMBL/GenBank/DDBJ whole genome shotgun (WGS) entry which is preliminary data.</text>
</comment>
<accession>A0ABW3DK34</accession>
<dbReference type="EMBL" id="JBHTHX010000116">
    <property type="protein sequence ID" value="MFD0884119.1"/>
    <property type="molecule type" value="Genomic_DNA"/>
</dbReference>
<reference evidence="2" key="1">
    <citation type="journal article" date="2019" name="Int. J. Syst. Evol. Microbiol.">
        <title>The Global Catalogue of Microorganisms (GCM) 10K type strain sequencing project: providing services to taxonomists for standard genome sequencing and annotation.</title>
        <authorList>
            <consortium name="The Broad Institute Genomics Platform"/>
            <consortium name="The Broad Institute Genome Sequencing Center for Infectious Disease"/>
            <person name="Wu L."/>
            <person name="Ma J."/>
        </authorList>
    </citation>
    <scope>NUCLEOTIDE SEQUENCE [LARGE SCALE GENOMIC DNA]</scope>
    <source>
        <strain evidence="2">CCUG 62974</strain>
    </source>
</reference>
<dbReference type="NCBIfam" id="NF033832">
    <property type="entry name" value="sce7726_fam"/>
    <property type="match status" value="1"/>
</dbReference>
<evidence type="ECO:0000313" key="1">
    <source>
        <dbReference type="EMBL" id="MFD0884119.1"/>
    </source>
</evidence>
<keyword evidence="2" id="KW-1185">Reference proteome</keyword>
<gene>
    <name evidence="1" type="ORF">ACFQ08_06085</name>
</gene>
<sequence length="193" mass="21926">MARLMRDSDIRAVLTAQLQRDHDGDSSTLIRQEMGLCAGERRIDIAVINGQLGGFEIKSDYDTLARLADQATAYGRVLDQATLVTTQRYLTPATDILPDWWQIMCAQVEEAGVTLTSVRAGQENEEQDPMAVAQLLWRDEALQELRARGLAQGMTNKRRWLIWERLAAEVPLPELKQVVRDRLRVRQEWPGGR</sequence>
<dbReference type="InterPro" id="IPR047729">
    <property type="entry name" value="Sce7726-like"/>
</dbReference>
<protein>
    <submittedName>
        <fullName evidence="1">Sce7726 family protein</fullName>
    </submittedName>
</protein>
<evidence type="ECO:0000313" key="2">
    <source>
        <dbReference type="Proteomes" id="UP001597024"/>
    </source>
</evidence>
<proteinExistence type="predicted"/>
<name>A0ABW3DK34_9ACTN</name>